<evidence type="ECO:0000313" key="9">
    <source>
        <dbReference type="RefSeq" id="XP_033459714.1"/>
    </source>
</evidence>
<dbReference type="PRINTS" id="PR00063">
    <property type="entry name" value="RIBOSOMALL27"/>
</dbReference>
<dbReference type="GeneID" id="54362597"/>
<protein>
    <recommendedName>
        <fullName evidence="6">Large ribosomal subunit protein bL27m</fullName>
    </recommendedName>
</protein>
<proteinExistence type="inferred from homology"/>
<dbReference type="InterPro" id="IPR018261">
    <property type="entry name" value="Ribosomal_bL27_CS"/>
</dbReference>
<evidence type="ECO:0000256" key="6">
    <source>
        <dbReference type="ARBA" id="ARBA00035267"/>
    </source>
</evidence>
<dbReference type="AlphaFoldDB" id="A0A6J3M451"/>
<accession>A0A6J3M451</accession>
<comment type="subcellular location">
    <subcellularLocation>
        <location evidence="1">Mitochondrion</location>
    </subcellularLocation>
</comment>
<dbReference type="PANTHER" id="PTHR15893">
    <property type="entry name" value="RIBOSOMAL PROTEIN L27"/>
    <property type="match status" value="1"/>
</dbReference>
<evidence type="ECO:0000256" key="5">
    <source>
        <dbReference type="ARBA" id="ARBA00023274"/>
    </source>
</evidence>
<evidence type="ECO:0000256" key="7">
    <source>
        <dbReference type="SAM" id="MobiDB-lite"/>
    </source>
</evidence>
<evidence type="ECO:0000256" key="3">
    <source>
        <dbReference type="ARBA" id="ARBA00022980"/>
    </source>
</evidence>
<evidence type="ECO:0000313" key="8">
    <source>
        <dbReference type="Proteomes" id="UP000504637"/>
    </source>
</evidence>
<dbReference type="OrthoDB" id="1867012at2759"/>
<sequence length="260" mass="29032">MILRVDRVPSHAALSALESALSSFRISQRTTIPAIATAPRRHASHQAQGRANKAADGAGRRLGAKKTAGQYVVTGNILYRQRGTVWHPGDNCFMGRDHTIHAAVPGYVTYYRDPKKHTKRKYIGVVFNRGDRLPQPEGSVRRRRLGLLAHRMHANALEKLNPEAIEAAEAAAAAPVETKTTVKKKKTPIVRVGTQFRETNWDIGRTAERVGTAESVTPFVPGDRWKAWRKRVAKKQRWLAKQKLMSGTKGKKKRATPRIK</sequence>
<feature type="region of interest" description="Disordered" evidence="7">
    <location>
        <begin position="239"/>
        <end position="260"/>
    </location>
</feature>
<dbReference type="GO" id="GO:0006412">
    <property type="term" value="P:translation"/>
    <property type="evidence" value="ECO:0007669"/>
    <property type="project" value="InterPro"/>
</dbReference>
<feature type="region of interest" description="Disordered" evidence="7">
    <location>
        <begin position="37"/>
        <end position="61"/>
    </location>
</feature>
<dbReference type="PROSITE" id="PS00831">
    <property type="entry name" value="RIBOSOMAL_L27"/>
    <property type="match status" value="1"/>
</dbReference>
<dbReference type="GO" id="GO:0005762">
    <property type="term" value="C:mitochondrial large ribosomal subunit"/>
    <property type="evidence" value="ECO:0007669"/>
    <property type="project" value="TreeGrafter"/>
</dbReference>
<reference evidence="9" key="3">
    <citation type="submission" date="2025-08" db="UniProtKB">
        <authorList>
            <consortium name="RefSeq"/>
        </authorList>
    </citation>
    <scope>IDENTIFICATION</scope>
    <source>
        <strain evidence="9">CBS 342.82</strain>
    </source>
</reference>
<dbReference type="Proteomes" id="UP000504637">
    <property type="component" value="Unplaced"/>
</dbReference>
<name>A0A6J3M451_9PEZI</name>
<dbReference type="InterPro" id="IPR001684">
    <property type="entry name" value="Ribosomal_bL27"/>
</dbReference>
<dbReference type="RefSeq" id="XP_033459714.1">
    <property type="nucleotide sequence ID" value="XM_033604797.1"/>
</dbReference>
<comment type="similarity">
    <text evidence="2">Belongs to the bacterial ribosomal protein bL27 family.</text>
</comment>
<dbReference type="Gene3D" id="2.40.50.100">
    <property type="match status" value="1"/>
</dbReference>
<reference evidence="9" key="1">
    <citation type="submission" date="2020-01" db="EMBL/GenBank/DDBJ databases">
        <authorList>
            <consortium name="DOE Joint Genome Institute"/>
            <person name="Haridas S."/>
            <person name="Albert R."/>
            <person name="Binder M."/>
            <person name="Bloem J."/>
            <person name="Labutti K."/>
            <person name="Salamov A."/>
            <person name="Andreopoulos B."/>
            <person name="Baker S.E."/>
            <person name="Barry K."/>
            <person name="Bills G."/>
            <person name="Bluhm B.H."/>
            <person name="Cannon C."/>
            <person name="Castanera R."/>
            <person name="Culley D.E."/>
            <person name="Daum C."/>
            <person name="Ezra D."/>
            <person name="Gonzalez J.B."/>
            <person name="Henrissat B."/>
            <person name="Kuo A."/>
            <person name="Liang C."/>
            <person name="Lipzen A."/>
            <person name="Lutzoni F."/>
            <person name="Magnuson J."/>
            <person name="Mondo S."/>
            <person name="Nolan M."/>
            <person name="Ohm R."/>
            <person name="Pangilinan J."/>
            <person name="Park H.-J."/>
            <person name="Ramirez L."/>
            <person name="Alfaro M."/>
            <person name="Sun H."/>
            <person name="Tritt A."/>
            <person name="Yoshinaga Y."/>
            <person name="Zwiers L.-H."/>
            <person name="Turgeon B.G."/>
            <person name="Goodwin S.B."/>
            <person name="Spatafora J.W."/>
            <person name="Crous P.W."/>
            <person name="Grigoriev I.V."/>
        </authorList>
    </citation>
    <scope>NUCLEOTIDE SEQUENCE</scope>
    <source>
        <strain evidence="9">CBS 342.82</strain>
    </source>
</reference>
<dbReference type="GO" id="GO:0003735">
    <property type="term" value="F:structural constituent of ribosome"/>
    <property type="evidence" value="ECO:0007669"/>
    <property type="project" value="InterPro"/>
</dbReference>
<dbReference type="Pfam" id="PF01016">
    <property type="entry name" value="Ribosomal_L27"/>
    <property type="match status" value="1"/>
</dbReference>
<evidence type="ECO:0000256" key="2">
    <source>
        <dbReference type="ARBA" id="ARBA00010797"/>
    </source>
</evidence>
<keyword evidence="8" id="KW-1185">Reference proteome</keyword>
<keyword evidence="4" id="KW-0496">Mitochondrion</keyword>
<dbReference type="PANTHER" id="PTHR15893:SF0">
    <property type="entry name" value="LARGE RIBOSOMAL SUBUNIT PROTEIN BL27M"/>
    <property type="match status" value="1"/>
</dbReference>
<dbReference type="FunFam" id="2.40.50.100:FF:000042">
    <property type="entry name" value="50S ribosomal protein L27"/>
    <property type="match status" value="1"/>
</dbReference>
<gene>
    <name evidence="9" type="ORF">K489DRAFT_380045</name>
</gene>
<keyword evidence="5" id="KW-0687">Ribonucleoprotein</keyword>
<reference evidence="9" key="2">
    <citation type="submission" date="2020-04" db="EMBL/GenBank/DDBJ databases">
        <authorList>
            <consortium name="NCBI Genome Project"/>
        </authorList>
    </citation>
    <scope>NUCLEOTIDE SEQUENCE</scope>
    <source>
        <strain evidence="9">CBS 342.82</strain>
    </source>
</reference>
<evidence type="ECO:0000256" key="4">
    <source>
        <dbReference type="ARBA" id="ARBA00023128"/>
    </source>
</evidence>
<organism evidence="9">
    <name type="scientific">Dissoconium aciculare CBS 342.82</name>
    <dbReference type="NCBI Taxonomy" id="1314786"/>
    <lineage>
        <taxon>Eukaryota</taxon>
        <taxon>Fungi</taxon>
        <taxon>Dikarya</taxon>
        <taxon>Ascomycota</taxon>
        <taxon>Pezizomycotina</taxon>
        <taxon>Dothideomycetes</taxon>
        <taxon>Dothideomycetidae</taxon>
        <taxon>Mycosphaerellales</taxon>
        <taxon>Dissoconiaceae</taxon>
        <taxon>Dissoconium</taxon>
    </lineage>
</organism>
<evidence type="ECO:0000256" key="1">
    <source>
        <dbReference type="ARBA" id="ARBA00004173"/>
    </source>
</evidence>
<keyword evidence="3" id="KW-0689">Ribosomal protein</keyword>
<feature type="compositionally biased region" description="Basic residues" evidence="7">
    <location>
        <begin position="249"/>
        <end position="260"/>
    </location>
</feature>
<dbReference type="SUPFAM" id="SSF110324">
    <property type="entry name" value="Ribosomal L27 protein-like"/>
    <property type="match status" value="1"/>
</dbReference>